<dbReference type="EMBL" id="CM046389">
    <property type="protein sequence ID" value="KAI8569407.1"/>
    <property type="molecule type" value="Genomic_DNA"/>
</dbReference>
<evidence type="ECO:0000313" key="1">
    <source>
        <dbReference type="EMBL" id="KAI8569407.1"/>
    </source>
</evidence>
<protein>
    <submittedName>
        <fullName evidence="1">Uncharacterized protein</fullName>
    </submittedName>
</protein>
<dbReference type="Proteomes" id="UP001062846">
    <property type="component" value="Chromosome 2"/>
</dbReference>
<proteinExistence type="predicted"/>
<keyword evidence="2" id="KW-1185">Reference proteome</keyword>
<sequence>MPLHHPVSLSLSRNIASGGFISGSGTGKAYPDKLTRNVFVTCIIASMAGFIFDYDIGISSIKRETFECEEKVTNYHSLELKWSVKEEEVTRAITSTNKSEGRELIMAKLFACSNSPAGMFDARVMKPALSRKSSKSILNLFAPLQCLFTTPFLSLSLENIASGGFVSSSGTGKAYPDKLTRNVVVTCIIASMAGFILSYDIGISR</sequence>
<gene>
    <name evidence="1" type="ORF">RHMOL_Rhmol02G0276700</name>
</gene>
<reference evidence="1" key="1">
    <citation type="submission" date="2022-02" db="EMBL/GenBank/DDBJ databases">
        <title>Plant Genome Project.</title>
        <authorList>
            <person name="Zhang R.-G."/>
        </authorList>
    </citation>
    <scope>NUCLEOTIDE SEQUENCE</scope>
    <source>
        <strain evidence="1">AT1</strain>
    </source>
</reference>
<evidence type="ECO:0000313" key="2">
    <source>
        <dbReference type="Proteomes" id="UP001062846"/>
    </source>
</evidence>
<comment type="caution">
    <text evidence="1">The sequence shown here is derived from an EMBL/GenBank/DDBJ whole genome shotgun (WGS) entry which is preliminary data.</text>
</comment>
<name>A0ACC0PUH3_RHOML</name>
<organism evidence="1 2">
    <name type="scientific">Rhododendron molle</name>
    <name type="common">Chinese azalea</name>
    <name type="synonym">Azalea mollis</name>
    <dbReference type="NCBI Taxonomy" id="49168"/>
    <lineage>
        <taxon>Eukaryota</taxon>
        <taxon>Viridiplantae</taxon>
        <taxon>Streptophyta</taxon>
        <taxon>Embryophyta</taxon>
        <taxon>Tracheophyta</taxon>
        <taxon>Spermatophyta</taxon>
        <taxon>Magnoliopsida</taxon>
        <taxon>eudicotyledons</taxon>
        <taxon>Gunneridae</taxon>
        <taxon>Pentapetalae</taxon>
        <taxon>asterids</taxon>
        <taxon>Ericales</taxon>
        <taxon>Ericaceae</taxon>
        <taxon>Ericoideae</taxon>
        <taxon>Rhodoreae</taxon>
        <taxon>Rhododendron</taxon>
    </lineage>
</organism>
<accession>A0ACC0PUH3</accession>